<dbReference type="PANTHER" id="PTHR33048">
    <property type="entry name" value="PTH11-LIKE INTEGRAL MEMBRANE PROTEIN (AFU_ORTHOLOGUE AFUA_5G11245)"/>
    <property type="match status" value="1"/>
</dbReference>
<feature type="transmembrane region" description="Helical" evidence="7">
    <location>
        <begin position="76"/>
        <end position="103"/>
    </location>
</feature>
<comment type="caution">
    <text evidence="9">The sequence shown here is derived from an EMBL/GenBank/DDBJ whole genome shotgun (WGS) entry which is preliminary data.</text>
</comment>
<feature type="region of interest" description="Disordered" evidence="6">
    <location>
        <begin position="231"/>
        <end position="276"/>
    </location>
</feature>
<keyword evidence="3 7" id="KW-1133">Transmembrane helix</keyword>
<evidence type="ECO:0000256" key="2">
    <source>
        <dbReference type="ARBA" id="ARBA00022692"/>
    </source>
</evidence>
<dbReference type="AlphaFoldDB" id="A0A3D8Q6R6"/>
<dbReference type="Pfam" id="PF20684">
    <property type="entry name" value="Fung_rhodopsin"/>
    <property type="match status" value="1"/>
</dbReference>
<keyword evidence="4 7" id="KW-0472">Membrane</keyword>
<feature type="compositionally biased region" description="Basic and acidic residues" evidence="6">
    <location>
        <begin position="267"/>
        <end position="276"/>
    </location>
</feature>
<dbReference type="EMBL" id="PDLM01000023">
    <property type="protein sequence ID" value="RDW57104.1"/>
    <property type="molecule type" value="Genomic_DNA"/>
</dbReference>
<reference evidence="9 10" key="1">
    <citation type="journal article" date="2018" name="IMA Fungus">
        <title>IMA Genome-F 9: Draft genome sequence of Annulohypoxylon stygium, Aspergillus mulundensis, Berkeleyomyces basicola (syn. Thielaviopsis basicola), Ceratocystis smalleyi, two Cercospora beticola strains, Coleophoma cylindrospora, Fusarium fracticaudum, Phialophora cf. hyalina, and Morchella septimelata.</title>
        <authorList>
            <person name="Wingfield B.D."/>
            <person name="Bills G.F."/>
            <person name="Dong Y."/>
            <person name="Huang W."/>
            <person name="Nel W.J."/>
            <person name="Swalarsk-Parry B.S."/>
            <person name="Vaghefi N."/>
            <person name="Wilken P.M."/>
            <person name="An Z."/>
            <person name="de Beer Z.W."/>
            <person name="De Vos L."/>
            <person name="Chen L."/>
            <person name="Duong T.A."/>
            <person name="Gao Y."/>
            <person name="Hammerbacher A."/>
            <person name="Kikkert J.R."/>
            <person name="Li Y."/>
            <person name="Li H."/>
            <person name="Li K."/>
            <person name="Li Q."/>
            <person name="Liu X."/>
            <person name="Ma X."/>
            <person name="Naidoo K."/>
            <person name="Pethybridge S.J."/>
            <person name="Sun J."/>
            <person name="Steenkamp E.T."/>
            <person name="van der Nest M.A."/>
            <person name="van Wyk S."/>
            <person name="Wingfield M.J."/>
            <person name="Xiong C."/>
            <person name="Yue Q."/>
            <person name="Zhang X."/>
        </authorList>
    </citation>
    <scope>NUCLEOTIDE SEQUENCE [LARGE SCALE GENOMIC DNA]</scope>
    <source>
        <strain evidence="9 10">BP6252</strain>
    </source>
</reference>
<dbReference type="OrthoDB" id="2496787at2759"/>
<comment type="subcellular location">
    <subcellularLocation>
        <location evidence="1">Membrane</location>
        <topology evidence="1">Multi-pass membrane protein</topology>
    </subcellularLocation>
</comment>
<dbReference type="InterPro" id="IPR049326">
    <property type="entry name" value="Rhodopsin_dom_fungi"/>
</dbReference>
<keyword evidence="2 7" id="KW-0812">Transmembrane</keyword>
<name>A0A3D8Q6R6_9HELO</name>
<evidence type="ECO:0000256" key="4">
    <source>
        <dbReference type="ARBA" id="ARBA00023136"/>
    </source>
</evidence>
<dbReference type="PANTHER" id="PTHR33048:SF47">
    <property type="entry name" value="INTEGRAL MEMBRANE PROTEIN-RELATED"/>
    <property type="match status" value="1"/>
</dbReference>
<evidence type="ECO:0000256" key="7">
    <source>
        <dbReference type="SAM" id="Phobius"/>
    </source>
</evidence>
<evidence type="ECO:0000256" key="1">
    <source>
        <dbReference type="ARBA" id="ARBA00004141"/>
    </source>
</evidence>
<protein>
    <recommendedName>
        <fullName evidence="8">Rhodopsin domain-containing protein</fullName>
    </recommendedName>
</protein>
<feature type="domain" description="Rhodopsin" evidence="8">
    <location>
        <begin position="7"/>
        <end position="220"/>
    </location>
</feature>
<accession>A0A3D8Q6R6</accession>
<comment type="similarity">
    <text evidence="5">Belongs to the SAT4 family.</text>
</comment>
<evidence type="ECO:0000256" key="6">
    <source>
        <dbReference type="SAM" id="MobiDB-lite"/>
    </source>
</evidence>
<organism evidence="9 10">
    <name type="scientific">Coleophoma cylindrospora</name>
    <dbReference type="NCBI Taxonomy" id="1849047"/>
    <lineage>
        <taxon>Eukaryota</taxon>
        <taxon>Fungi</taxon>
        <taxon>Dikarya</taxon>
        <taxon>Ascomycota</taxon>
        <taxon>Pezizomycotina</taxon>
        <taxon>Leotiomycetes</taxon>
        <taxon>Helotiales</taxon>
        <taxon>Dermateaceae</taxon>
        <taxon>Coleophoma</taxon>
    </lineage>
</organism>
<feature type="transmembrane region" description="Helical" evidence="7">
    <location>
        <begin position="37"/>
        <end position="64"/>
    </location>
</feature>
<evidence type="ECO:0000256" key="3">
    <source>
        <dbReference type="ARBA" id="ARBA00022989"/>
    </source>
</evidence>
<dbReference type="InterPro" id="IPR052337">
    <property type="entry name" value="SAT4-like"/>
</dbReference>
<evidence type="ECO:0000313" key="10">
    <source>
        <dbReference type="Proteomes" id="UP000256645"/>
    </source>
</evidence>
<gene>
    <name evidence="9" type="ORF">BP6252_13850</name>
</gene>
<keyword evidence="10" id="KW-1185">Reference proteome</keyword>
<feature type="transmembrane region" description="Helical" evidence="7">
    <location>
        <begin position="196"/>
        <end position="219"/>
    </location>
</feature>
<feature type="transmembrane region" description="Helical" evidence="7">
    <location>
        <begin position="158"/>
        <end position="176"/>
    </location>
</feature>
<evidence type="ECO:0000313" key="9">
    <source>
        <dbReference type="EMBL" id="RDW57104.1"/>
    </source>
</evidence>
<evidence type="ECO:0000259" key="8">
    <source>
        <dbReference type="Pfam" id="PF20684"/>
    </source>
</evidence>
<sequence length="307" mass="34332">MVVQILAIPFGCLGVLSGVYGFGKKIWDIGPDNLTKALRIFFFGELLYIPILGLCKISIVIFYLRIFPSPKFRVTCYIVIMWCVVNMVLIELLILFQCTPISFNWDGWKGESKGKCLDLSALTYAAAGANLAQDLTILLLPLPLLLKLQVSMKKKLGVFFMFSLGIFICITSIIRITNLVQFRATTNPTWDFVDAIFWTGIEVYVSIIVPCLPATRALLVNVFPKVFGSETQNQSRSRGSRREYKQQTPTPTPSPTEASFKMTSRSSRTDETNSNDHRISIQKLHLSLSSGTVGMSLTAISLESDKY</sequence>
<dbReference type="GO" id="GO:0016020">
    <property type="term" value="C:membrane"/>
    <property type="evidence" value="ECO:0007669"/>
    <property type="project" value="UniProtKB-SubCell"/>
</dbReference>
<evidence type="ECO:0000256" key="5">
    <source>
        <dbReference type="ARBA" id="ARBA00038359"/>
    </source>
</evidence>
<proteinExistence type="inferred from homology"/>
<dbReference type="Proteomes" id="UP000256645">
    <property type="component" value="Unassembled WGS sequence"/>
</dbReference>